<dbReference type="InterPro" id="IPR011747">
    <property type="entry name" value="CHP02241"/>
</dbReference>
<reference evidence="1 2" key="1">
    <citation type="submission" date="2019-10" db="EMBL/GenBank/DDBJ databases">
        <title>Vibrio sp. nov. isolated from a shrimp pond.</title>
        <authorList>
            <person name="Gomez-Gil B."/>
            <person name="Enciso-Ibarra J."/>
            <person name="Enciso-Ibarra K."/>
            <person name="Bolan-Mejia C."/>
        </authorList>
    </citation>
    <scope>NUCLEOTIDE SEQUENCE [LARGE SCALE GENOMIC DNA]</scope>
    <source>
        <strain evidence="1 2">CAIM 722</strain>
    </source>
</reference>
<dbReference type="NCBIfam" id="TIGR02241">
    <property type="entry name" value="conserved hypothetical phage tail region protein"/>
    <property type="match status" value="1"/>
</dbReference>
<keyword evidence="2" id="KW-1185">Reference proteome</keyword>
<dbReference type="Proteomes" id="UP000462621">
    <property type="component" value="Unassembled WGS sequence"/>
</dbReference>
<dbReference type="Pfam" id="PF06841">
    <property type="entry name" value="Phage_T4_gp19"/>
    <property type="match status" value="1"/>
</dbReference>
<sequence>MNDMAFQEVSGIETQVETEEYYEGGNNLIFHLPKSIKYSNLVLKRAIANYDSPIIKWCNSIIDNQLSTLINTKSIIVSLHDSEGEPCRAWIFDNAYPVKMKIDSFTSTKNEVAVEEIEFCYSRSMRVI</sequence>
<accession>A0A7X4LJT1</accession>
<comment type="caution">
    <text evidence="1">The sequence shown here is derived from an EMBL/GenBank/DDBJ whole genome shotgun (WGS) entry which is preliminary data.</text>
</comment>
<evidence type="ECO:0000313" key="2">
    <source>
        <dbReference type="Proteomes" id="UP000462621"/>
    </source>
</evidence>
<dbReference type="PANTHER" id="PTHR38009:SF1">
    <property type="entry name" value="CONSERVED HYPOTHETICAL PHAGE TAIL PROTEIN"/>
    <property type="match status" value="1"/>
</dbReference>
<gene>
    <name evidence="1" type="ORF">F9817_06895</name>
</gene>
<name>A0A7X4LJT1_9VIBR</name>
<protein>
    <submittedName>
        <fullName evidence="1">Phage tail protein</fullName>
    </submittedName>
</protein>
<evidence type="ECO:0000313" key="1">
    <source>
        <dbReference type="EMBL" id="MZI92922.1"/>
    </source>
</evidence>
<dbReference type="AlphaFoldDB" id="A0A7X4LJT1"/>
<dbReference type="EMBL" id="WEKT01000008">
    <property type="protein sequence ID" value="MZI92922.1"/>
    <property type="molecule type" value="Genomic_DNA"/>
</dbReference>
<dbReference type="GO" id="GO:0005198">
    <property type="term" value="F:structural molecule activity"/>
    <property type="evidence" value="ECO:0007669"/>
    <property type="project" value="InterPro"/>
</dbReference>
<proteinExistence type="predicted"/>
<dbReference type="PANTHER" id="PTHR38009">
    <property type="entry name" value="CONSERVED HYPOTHETICAL PHAGE TAIL PROTEIN"/>
    <property type="match status" value="1"/>
</dbReference>
<organism evidence="1 2">
    <name type="scientific">Vibrio eleionomae</name>
    <dbReference type="NCBI Taxonomy" id="2653505"/>
    <lineage>
        <taxon>Bacteria</taxon>
        <taxon>Pseudomonadati</taxon>
        <taxon>Pseudomonadota</taxon>
        <taxon>Gammaproteobacteria</taxon>
        <taxon>Vibrionales</taxon>
        <taxon>Vibrionaceae</taxon>
        <taxon>Vibrio</taxon>
    </lineage>
</organism>
<dbReference type="InterPro" id="IPR010667">
    <property type="entry name" value="Phage_T4_Gp19"/>
</dbReference>